<organism evidence="9 10">
    <name type="scientific">Ruania alkalisoli</name>
    <dbReference type="NCBI Taxonomy" id="2779775"/>
    <lineage>
        <taxon>Bacteria</taxon>
        <taxon>Bacillati</taxon>
        <taxon>Actinomycetota</taxon>
        <taxon>Actinomycetes</taxon>
        <taxon>Micrococcales</taxon>
        <taxon>Ruaniaceae</taxon>
        <taxon>Ruania</taxon>
    </lineage>
</organism>
<feature type="transmembrane region" description="Helical" evidence="7">
    <location>
        <begin position="122"/>
        <end position="143"/>
    </location>
</feature>
<dbReference type="InterPro" id="IPR036259">
    <property type="entry name" value="MFS_trans_sf"/>
</dbReference>
<keyword evidence="5 7" id="KW-1133">Transmembrane helix</keyword>
<reference evidence="9 10" key="1">
    <citation type="submission" date="2020-10" db="EMBL/GenBank/DDBJ databases">
        <title>Haloactinobacterium sp. RN3S43, a bacterium isolated from saline soil.</title>
        <authorList>
            <person name="Sun J.-Q."/>
        </authorList>
    </citation>
    <scope>NUCLEOTIDE SEQUENCE [LARGE SCALE GENOMIC DNA]</scope>
    <source>
        <strain evidence="9 10">RN3S43</strain>
    </source>
</reference>
<dbReference type="EMBL" id="CP063169">
    <property type="protein sequence ID" value="QOR71700.1"/>
    <property type="molecule type" value="Genomic_DNA"/>
</dbReference>
<evidence type="ECO:0000256" key="7">
    <source>
        <dbReference type="SAM" id="Phobius"/>
    </source>
</evidence>
<dbReference type="GO" id="GO:0022857">
    <property type="term" value="F:transmembrane transporter activity"/>
    <property type="evidence" value="ECO:0007669"/>
    <property type="project" value="InterPro"/>
</dbReference>
<keyword evidence="6 7" id="KW-0472">Membrane</keyword>
<feature type="transmembrane region" description="Helical" evidence="7">
    <location>
        <begin position="246"/>
        <end position="263"/>
    </location>
</feature>
<feature type="domain" description="Major facilitator superfamily (MFS) profile" evidence="8">
    <location>
        <begin position="31"/>
        <end position="514"/>
    </location>
</feature>
<feature type="transmembrane region" description="Helical" evidence="7">
    <location>
        <begin position="97"/>
        <end position="116"/>
    </location>
</feature>
<dbReference type="InterPro" id="IPR011701">
    <property type="entry name" value="MFS"/>
</dbReference>
<evidence type="ECO:0000259" key="8">
    <source>
        <dbReference type="PROSITE" id="PS50850"/>
    </source>
</evidence>
<protein>
    <submittedName>
        <fullName evidence="9">MFS transporter</fullName>
    </submittedName>
</protein>
<feature type="transmembrane region" description="Helical" evidence="7">
    <location>
        <begin position="488"/>
        <end position="510"/>
    </location>
</feature>
<dbReference type="PANTHER" id="PTHR42718:SF47">
    <property type="entry name" value="METHYL VIOLOGEN RESISTANCE PROTEIN SMVA"/>
    <property type="match status" value="1"/>
</dbReference>
<comment type="subcellular location">
    <subcellularLocation>
        <location evidence="1">Cell membrane</location>
        <topology evidence="1">Multi-pass membrane protein</topology>
    </subcellularLocation>
</comment>
<evidence type="ECO:0000313" key="10">
    <source>
        <dbReference type="Proteomes" id="UP000593758"/>
    </source>
</evidence>
<dbReference type="PROSITE" id="PS00216">
    <property type="entry name" value="SUGAR_TRANSPORT_1"/>
    <property type="match status" value="1"/>
</dbReference>
<feature type="transmembrane region" description="Helical" evidence="7">
    <location>
        <begin position="29"/>
        <end position="53"/>
    </location>
</feature>
<evidence type="ECO:0000256" key="5">
    <source>
        <dbReference type="ARBA" id="ARBA00022989"/>
    </source>
</evidence>
<evidence type="ECO:0000256" key="2">
    <source>
        <dbReference type="ARBA" id="ARBA00022448"/>
    </source>
</evidence>
<dbReference type="PRINTS" id="PR01036">
    <property type="entry name" value="TCRTETB"/>
</dbReference>
<dbReference type="InterPro" id="IPR020846">
    <property type="entry name" value="MFS_dom"/>
</dbReference>
<accession>A0A7M1SVU3</accession>
<feature type="transmembrane region" description="Helical" evidence="7">
    <location>
        <begin position="415"/>
        <end position="436"/>
    </location>
</feature>
<keyword evidence="3" id="KW-1003">Cell membrane</keyword>
<gene>
    <name evidence="9" type="ORF">IM660_05325</name>
</gene>
<name>A0A7M1SVU3_9MICO</name>
<dbReference type="SUPFAM" id="SSF103473">
    <property type="entry name" value="MFS general substrate transporter"/>
    <property type="match status" value="1"/>
</dbReference>
<dbReference type="PROSITE" id="PS50850">
    <property type="entry name" value="MFS"/>
    <property type="match status" value="1"/>
</dbReference>
<evidence type="ECO:0000256" key="6">
    <source>
        <dbReference type="ARBA" id="ARBA00023136"/>
    </source>
</evidence>
<dbReference type="Proteomes" id="UP000593758">
    <property type="component" value="Chromosome"/>
</dbReference>
<feature type="transmembrane region" description="Helical" evidence="7">
    <location>
        <begin position="348"/>
        <end position="368"/>
    </location>
</feature>
<evidence type="ECO:0000256" key="4">
    <source>
        <dbReference type="ARBA" id="ARBA00022692"/>
    </source>
</evidence>
<dbReference type="GO" id="GO:0005886">
    <property type="term" value="C:plasma membrane"/>
    <property type="evidence" value="ECO:0007669"/>
    <property type="project" value="UniProtKB-SubCell"/>
</dbReference>
<dbReference type="Pfam" id="PF07690">
    <property type="entry name" value="MFS_1"/>
    <property type="match status" value="1"/>
</dbReference>
<dbReference type="PANTHER" id="PTHR42718">
    <property type="entry name" value="MAJOR FACILITATOR SUPERFAMILY MULTIDRUG TRANSPORTER MFSC"/>
    <property type="match status" value="1"/>
</dbReference>
<feature type="transmembrane region" description="Helical" evidence="7">
    <location>
        <begin position="318"/>
        <end position="341"/>
    </location>
</feature>
<dbReference type="AlphaFoldDB" id="A0A7M1SVU3"/>
<dbReference type="KEGG" id="halt:IM660_05325"/>
<proteinExistence type="predicted"/>
<dbReference type="InterPro" id="IPR005829">
    <property type="entry name" value="Sugar_transporter_CS"/>
</dbReference>
<sequence>MSLTFDPQVDPGHDRTVVPVTPLSRRRRWLALAVLMLPVLLVAVDNTVLNFALPQISEALQPTGTQLLWVIDIYPLVLAGLLVPMGAAADRFGRRRMLLIGAAGFALVSVGAAYAPTAATLIAARGLLGFFGAMLMPSTLSLLRHIFTDRQERRTAIAVWGAGFGGGAALGPIVGGFLLEHFWWGSVFLLAVGVLVPLLVLAPLFVPESADPRAQPVDAVSVLVVLAGMVALVLGVKTFAKDGASIVAFGTFAVGLGLLTAFVRRQRRVRHPMIELDLFRRGGFSGAVLINLLSVVALVGFLFFASQDLQLVHGLAPMRASLVLLPGVFGMVLAGLLAARLARRVRPVVIVTGGLLLSASGYLLVALGSADLTLLGVAFAMVAIGIGAAETLSNDLILSLVPAEKAGAASAISETAYEVGSVLGTAILGGLLTSAYTRSVVVPDGVAGGDAAAARETLGGAVEVAGRLPAEQAQALVASAQDAFASGIWLTSLIGCVLVLGAAGIAVGALRRAR</sequence>
<dbReference type="Gene3D" id="1.20.1250.20">
    <property type="entry name" value="MFS general substrate transporter like domains"/>
    <property type="match status" value="1"/>
</dbReference>
<feature type="transmembrane region" description="Helical" evidence="7">
    <location>
        <begin position="155"/>
        <end position="177"/>
    </location>
</feature>
<feature type="transmembrane region" description="Helical" evidence="7">
    <location>
        <begin position="374"/>
        <end position="394"/>
    </location>
</feature>
<feature type="transmembrane region" description="Helical" evidence="7">
    <location>
        <begin position="284"/>
        <end position="306"/>
    </location>
</feature>
<keyword evidence="4 7" id="KW-0812">Transmembrane</keyword>
<evidence type="ECO:0000313" key="9">
    <source>
        <dbReference type="EMBL" id="QOR71700.1"/>
    </source>
</evidence>
<feature type="transmembrane region" description="Helical" evidence="7">
    <location>
        <begin position="183"/>
        <end position="207"/>
    </location>
</feature>
<keyword evidence="10" id="KW-1185">Reference proteome</keyword>
<evidence type="ECO:0000256" key="3">
    <source>
        <dbReference type="ARBA" id="ARBA00022475"/>
    </source>
</evidence>
<dbReference type="CDD" id="cd17321">
    <property type="entry name" value="MFS_MMR_MDR_like"/>
    <property type="match status" value="1"/>
</dbReference>
<feature type="transmembrane region" description="Helical" evidence="7">
    <location>
        <begin position="219"/>
        <end position="240"/>
    </location>
</feature>
<feature type="transmembrane region" description="Helical" evidence="7">
    <location>
        <begin position="65"/>
        <end position="85"/>
    </location>
</feature>
<keyword evidence="2" id="KW-0813">Transport</keyword>
<dbReference type="RefSeq" id="WP_193498355.1">
    <property type="nucleotide sequence ID" value="NZ_CP063169.1"/>
</dbReference>
<evidence type="ECO:0000256" key="1">
    <source>
        <dbReference type="ARBA" id="ARBA00004651"/>
    </source>
</evidence>